<keyword evidence="7 9" id="KW-0811">Translocation</keyword>
<dbReference type="Pfam" id="PF02416">
    <property type="entry name" value="TatA_B_E"/>
    <property type="match status" value="1"/>
</dbReference>
<comment type="subcellular location">
    <subcellularLocation>
        <location evidence="1 9">Cell membrane</location>
        <topology evidence="1 9">Single-pass membrane protein</topology>
    </subcellularLocation>
</comment>
<dbReference type="Proteomes" id="UP000186785">
    <property type="component" value="Unassembled WGS sequence"/>
</dbReference>
<dbReference type="HAMAP" id="MF_00236">
    <property type="entry name" value="TatA_E"/>
    <property type="match status" value="1"/>
</dbReference>
<feature type="region of interest" description="Disordered" evidence="10">
    <location>
        <begin position="43"/>
        <end position="66"/>
    </location>
</feature>
<dbReference type="AlphaFoldDB" id="A0A1Q5PLQ9"/>
<dbReference type="GO" id="GO:0008320">
    <property type="term" value="F:protein transmembrane transporter activity"/>
    <property type="evidence" value="ECO:0007669"/>
    <property type="project" value="UniProtKB-UniRule"/>
</dbReference>
<reference evidence="11 12" key="1">
    <citation type="submission" date="2016-11" db="EMBL/GenBank/DDBJ databases">
        <title>Actinomyces gypaetusis sp. nov. isolated from the vulture Gypaetus barbatus in Qinghai Tibet Plateau China.</title>
        <authorList>
            <person name="Meng X."/>
        </authorList>
    </citation>
    <scope>NUCLEOTIDE SEQUENCE [LARGE SCALE GENOMIC DNA]</scope>
    <source>
        <strain evidence="11 12">VUL4_2</strain>
    </source>
</reference>
<dbReference type="STRING" id="1921764.BSR28_05600"/>
<evidence type="ECO:0000256" key="7">
    <source>
        <dbReference type="ARBA" id="ARBA00023010"/>
    </source>
</evidence>
<protein>
    <recommendedName>
        <fullName evidence="9">Sec-independent protein translocase protein TatA</fullName>
    </recommendedName>
</protein>
<evidence type="ECO:0000256" key="6">
    <source>
        <dbReference type="ARBA" id="ARBA00022989"/>
    </source>
</evidence>
<keyword evidence="3 9" id="KW-1003">Cell membrane</keyword>
<dbReference type="OrthoDB" id="5245163at2"/>
<keyword evidence="6 9" id="KW-1133">Transmembrane helix</keyword>
<feature type="compositionally biased region" description="Polar residues" evidence="10">
    <location>
        <begin position="49"/>
        <end position="60"/>
    </location>
</feature>
<dbReference type="PANTHER" id="PTHR42982">
    <property type="entry name" value="SEC-INDEPENDENT PROTEIN TRANSLOCASE PROTEIN TATA"/>
    <property type="match status" value="1"/>
</dbReference>
<evidence type="ECO:0000256" key="2">
    <source>
        <dbReference type="ARBA" id="ARBA00022448"/>
    </source>
</evidence>
<dbReference type="InterPro" id="IPR003369">
    <property type="entry name" value="TatA/B/E"/>
</dbReference>
<evidence type="ECO:0000256" key="1">
    <source>
        <dbReference type="ARBA" id="ARBA00004162"/>
    </source>
</evidence>
<dbReference type="GO" id="GO:0033281">
    <property type="term" value="C:TAT protein transport complex"/>
    <property type="evidence" value="ECO:0007669"/>
    <property type="project" value="UniProtKB-UniRule"/>
</dbReference>
<gene>
    <name evidence="9" type="primary">tatA</name>
    <name evidence="11" type="ORF">BSR29_05800</name>
</gene>
<dbReference type="InterPro" id="IPR006312">
    <property type="entry name" value="TatA/E"/>
</dbReference>
<accession>A0A1Q5PLQ9</accession>
<dbReference type="PANTHER" id="PTHR42982:SF8">
    <property type="entry name" value="SEC-INDEPENDENT PROTEIN TRANSLOCASE PROTEIN TATA"/>
    <property type="match status" value="1"/>
</dbReference>
<evidence type="ECO:0000313" key="12">
    <source>
        <dbReference type="Proteomes" id="UP000186785"/>
    </source>
</evidence>
<keyword evidence="8 9" id="KW-0472">Membrane</keyword>
<dbReference type="Gene3D" id="1.20.5.3310">
    <property type="match status" value="1"/>
</dbReference>
<keyword evidence="5 9" id="KW-0653">Protein transport</keyword>
<evidence type="ECO:0000256" key="10">
    <source>
        <dbReference type="SAM" id="MobiDB-lite"/>
    </source>
</evidence>
<organism evidence="11 12">
    <name type="scientific">Boudabousia liubingyangii</name>
    <dbReference type="NCBI Taxonomy" id="1921764"/>
    <lineage>
        <taxon>Bacteria</taxon>
        <taxon>Bacillati</taxon>
        <taxon>Actinomycetota</taxon>
        <taxon>Actinomycetes</taxon>
        <taxon>Actinomycetales</taxon>
        <taxon>Actinomycetaceae</taxon>
        <taxon>Boudabousia</taxon>
    </lineage>
</organism>
<comment type="caution">
    <text evidence="11">The sequence shown here is derived from an EMBL/GenBank/DDBJ whole genome shotgun (WGS) entry which is preliminary data.</text>
</comment>
<dbReference type="GO" id="GO:0043953">
    <property type="term" value="P:protein transport by the Tat complex"/>
    <property type="evidence" value="ECO:0007669"/>
    <property type="project" value="UniProtKB-UniRule"/>
</dbReference>
<comment type="subunit">
    <text evidence="9">The Tat system comprises two distinct complexes: a TatABC complex, containing multiple copies of TatA, TatB and TatC subunits, and a separate TatA complex, containing only TatA subunits. Substrates initially bind to the TatABC complex, which probably triggers association of the separate TatA complex to form the active translocon.</text>
</comment>
<proteinExistence type="inferred from homology"/>
<comment type="function">
    <text evidence="9">Part of the twin-arginine translocation (Tat) system that transports large folded proteins containing a characteristic twin-arginine motif in their signal peptide across membranes. TatA could form the protein-conducting channel of the Tat system.</text>
</comment>
<keyword evidence="4 9" id="KW-0812">Transmembrane</keyword>
<evidence type="ECO:0000256" key="8">
    <source>
        <dbReference type="ARBA" id="ARBA00023136"/>
    </source>
</evidence>
<evidence type="ECO:0000256" key="4">
    <source>
        <dbReference type="ARBA" id="ARBA00022692"/>
    </source>
</evidence>
<evidence type="ECO:0000256" key="5">
    <source>
        <dbReference type="ARBA" id="ARBA00022927"/>
    </source>
</evidence>
<keyword evidence="2 9" id="KW-0813">Transport</keyword>
<sequence>MRPSHIFILLLIALIIFGAPKLPEVARSIGQSLKILKKEVRELSDDDNNASVTSANDTAGTSGGAA</sequence>
<comment type="similarity">
    <text evidence="9">Belongs to the TatA/E family.</text>
</comment>
<evidence type="ECO:0000313" key="11">
    <source>
        <dbReference type="EMBL" id="OKL47991.1"/>
    </source>
</evidence>
<dbReference type="RefSeq" id="WP_073709349.1">
    <property type="nucleotide sequence ID" value="NZ_MQSV01000003.1"/>
</dbReference>
<name>A0A1Q5PLQ9_9ACTO</name>
<keyword evidence="12" id="KW-1185">Reference proteome</keyword>
<evidence type="ECO:0000256" key="9">
    <source>
        <dbReference type="HAMAP-Rule" id="MF_00236"/>
    </source>
</evidence>
<evidence type="ECO:0000256" key="3">
    <source>
        <dbReference type="ARBA" id="ARBA00022475"/>
    </source>
</evidence>
<dbReference type="EMBL" id="MQSV01000003">
    <property type="protein sequence ID" value="OKL47991.1"/>
    <property type="molecule type" value="Genomic_DNA"/>
</dbReference>